<reference evidence="2" key="1">
    <citation type="submission" date="2017-05" db="EMBL/GenBank/DDBJ databases">
        <title>Improved OligoMM genomes.</title>
        <authorList>
            <person name="Garzetti D."/>
        </authorList>
    </citation>
    <scope>NUCLEOTIDE SEQUENCE [LARGE SCALE GENOMIC DNA]</scope>
    <source>
        <strain evidence="2">YL45</strain>
    </source>
</reference>
<evidence type="ECO:0000313" key="1">
    <source>
        <dbReference type="EMBL" id="OXE51150.1"/>
    </source>
</evidence>
<gene>
    <name evidence="1" type="ORF">ADH67_02330</name>
</gene>
<dbReference type="GeneID" id="78363359"/>
<dbReference type="InterPro" id="IPR029045">
    <property type="entry name" value="ClpP/crotonase-like_dom_sf"/>
</dbReference>
<dbReference type="GO" id="GO:0016020">
    <property type="term" value="C:membrane"/>
    <property type="evidence" value="ECO:0007669"/>
    <property type="project" value="InterPro"/>
</dbReference>
<dbReference type="EMBL" id="NHMP01000001">
    <property type="protein sequence ID" value="OXE51150.1"/>
    <property type="molecule type" value="Genomic_DNA"/>
</dbReference>
<organism evidence="1 2">
    <name type="scientific">Turicimonas muris</name>
    <dbReference type="NCBI Taxonomy" id="1796652"/>
    <lineage>
        <taxon>Bacteria</taxon>
        <taxon>Pseudomonadati</taxon>
        <taxon>Pseudomonadota</taxon>
        <taxon>Betaproteobacteria</taxon>
        <taxon>Burkholderiales</taxon>
        <taxon>Sutterellaceae</taxon>
        <taxon>Turicimonas</taxon>
    </lineage>
</organism>
<proteinExistence type="predicted"/>
<dbReference type="InterPro" id="IPR002825">
    <property type="entry name" value="Pept_S49_ser-pept_pro"/>
</dbReference>
<accession>A0A227KRM4</accession>
<keyword evidence="2" id="KW-1185">Reference proteome</keyword>
<dbReference type="Gene3D" id="3.90.226.10">
    <property type="entry name" value="2-enoyl-CoA Hydratase, Chain A, domain 1"/>
    <property type="match status" value="1"/>
</dbReference>
<dbReference type="Proteomes" id="UP000214610">
    <property type="component" value="Unassembled WGS sequence"/>
</dbReference>
<evidence type="ECO:0000313" key="2">
    <source>
        <dbReference type="Proteomes" id="UP000214610"/>
    </source>
</evidence>
<dbReference type="AlphaFoldDB" id="A0A227KRM4"/>
<dbReference type="PANTHER" id="PTHR35984">
    <property type="entry name" value="PERIPLASMIC SERINE PROTEASE"/>
    <property type="match status" value="1"/>
</dbReference>
<evidence type="ECO:0008006" key="3">
    <source>
        <dbReference type="Google" id="ProtNLM"/>
    </source>
</evidence>
<dbReference type="RefSeq" id="WP_066591257.1">
    <property type="nucleotide sequence ID" value="NZ_CP065313.1"/>
</dbReference>
<name>A0A227KRM4_9BURK</name>
<comment type="caution">
    <text evidence="1">The sequence shown here is derived from an EMBL/GenBank/DDBJ whole genome shotgun (WGS) entry which is preliminary data.</text>
</comment>
<dbReference type="Pfam" id="PF01972">
    <property type="entry name" value="SDH_protease"/>
    <property type="match status" value="1"/>
</dbReference>
<dbReference type="SUPFAM" id="SSF52096">
    <property type="entry name" value="ClpP/crotonase"/>
    <property type="match status" value="1"/>
</dbReference>
<dbReference type="PANTHER" id="PTHR35984:SF1">
    <property type="entry name" value="PERIPLASMIC SERINE PROTEASE"/>
    <property type="match status" value="1"/>
</dbReference>
<protein>
    <recommendedName>
        <fullName evidence="3">Serine protease</fullName>
    </recommendedName>
</protein>
<sequence>MKEEKNPQNIIDPLLIEVRKEIEETEESLGMPIIALFSPSSDELSGEISYPAEYFIAEQLKKIKEGKGLSNEEKISQLGILLSSKGGNFPTVLNIVKLIKENCERFSIIVPGKALSAASLLALMGDELIGSKDSVFSPFDPRVNNFTNPKTPTVSVSDIIAILSQNCSYEEKAASLLSLYKNTDPIVMAQALRARNQIKSALLERLKKKKLSEKTIENLLTLFLENDLPHNSLLTISDIKESGMKVTELSEIDSNKLKRIIDLLADYSLPVRGQQLLDFYKKGNSCFLNFSLLPLLTFSADGGLKSIRRDVISTYCGDREKVSLPAISIQLSMPFDYSVKP</sequence>